<organism evidence="3">
    <name type="scientific">Caenorhabditis brenneri</name>
    <name type="common">Nematode worm</name>
    <dbReference type="NCBI Taxonomy" id="135651"/>
    <lineage>
        <taxon>Eukaryota</taxon>
        <taxon>Metazoa</taxon>
        <taxon>Ecdysozoa</taxon>
        <taxon>Nematoda</taxon>
        <taxon>Chromadorea</taxon>
        <taxon>Rhabditida</taxon>
        <taxon>Rhabditina</taxon>
        <taxon>Rhabditomorpha</taxon>
        <taxon>Rhabditoidea</taxon>
        <taxon>Rhabditidae</taxon>
        <taxon>Peloderinae</taxon>
        <taxon>Caenorhabditis</taxon>
    </lineage>
</organism>
<dbReference type="eggNOG" id="ENOG502TJM5">
    <property type="taxonomic scope" value="Eukaryota"/>
</dbReference>
<name>G0NEL0_CAEBE</name>
<dbReference type="InParanoid" id="G0NEL0"/>
<feature type="transmembrane region" description="Helical" evidence="1">
    <location>
        <begin position="228"/>
        <end position="251"/>
    </location>
</feature>
<feature type="transmembrane region" description="Helical" evidence="1">
    <location>
        <begin position="194"/>
        <end position="216"/>
    </location>
</feature>
<proteinExistence type="predicted"/>
<protein>
    <submittedName>
        <fullName evidence="2">Uncharacterized protein</fullName>
    </submittedName>
</protein>
<evidence type="ECO:0000313" key="3">
    <source>
        <dbReference type="Proteomes" id="UP000008068"/>
    </source>
</evidence>
<feature type="transmembrane region" description="Helical" evidence="1">
    <location>
        <begin position="155"/>
        <end position="174"/>
    </location>
</feature>
<evidence type="ECO:0000313" key="2">
    <source>
        <dbReference type="EMBL" id="EGT58922.1"/>
    </source>
</evidence>
<sequence length="288" mass="32839">MKSAKWVILYSHIATFYLDFTVSVLIKPFIYFPSVAVYATGILSRLGLSNPFLMWIGQAAYPIQQISLVMLFENRFSKISTNPKFIVGNKTRIVFYTLNYIFLPSLYIPTIYSSSDQIAAKLEILKTIPCPEYHFFWDATYVIPVNSIQQSLTTAFVSIYLFGLASFFAFTSGYCLLRRNSAISQKTRDMQKRFWIALIIQVVVPFVVLFIPFAIYSGSMMTGTVFTFVRSLIIFFITLHGILSGVLLVLLHRPYRQFTVNLLLNWKRGLTKVKPRSTRNVSGAAANS</sequence>
<dbReference type="OrthoDB" id="5791881at2759"/>
<feature type="transmembrane region" description="Helical" evidence="1">
    <location>
        <begin position="52"/>
        <end position="72"/>
    </location>
</feature>
<reference evidence="3" key="1">
    <citation type="submission" date="2011-07" db="EMBL/GenBank/DDBJ databases">
        <authorList>
            <consortium name="Caenorhabditis brenneri Sequencing and Analysis Consortium"/>
            <person name="Wilson R.K."/>
        </authorList>
    </citation>
    <scope>NUCLEOTIDE SEQUENCE [LARGE SCALE GENOMIC DNA]</scope>
    <source>
        <strain evidence="3">PB2801</strain>
    </source>
</reference>
<keyword evidence="1" id="KW-0812">Transmembrane</keyword>
<gene>
    <name evidence="2" type="ORF">CAEBREN_32422</name>
</gene>
<dbReference type="Proteomes" id="UP000008068">
    <property type="component" value="Unassembled WGS sequence"/>
</dbReference>
<dbReference type="Pfam" id="PF10318">
    <property type="entry name" value="7TM_GPCR_Srh"/>
    <property type="match status" value="1"/>
</dbReference>
<keyword evidence="1" id="KW-1133">Transmembrane helix</keyword>
<dbReference type="EMBL" id="GL379873">
    <property type="protein sequence ID" value="EGT58922.1"/>
    <property type="molecule type" value="Genomic_DNA"/>
</dbReference>
<dbReference type="AlphaFoldDB" id="G0NEL0"/>
<dbReference type="InterPro" id="IPR019422">
    <property type="entry name" value="7TM_GPCR_serpentine_rcpt_Srh"/>
</dbReference>
<feature type="transmembrane region" description="Helical" evidence="1">
    <location>
        <begin position="7"/>
        <end position="32"/>
    </location>
</feature>
<keyword evidence="1" id="KW-0472">Membrane</keyword>
<accession>G0NEL0</accession>
<dbReference type="PANTHER" id="PTHR46891">
    <property type="entry name" value="SERPENTINE RECEPTOR, CLASS H-RELATED"/>
    <property type="match status" value="1"/>
</dbReference>
<evidence type="ECO:0000256" key="1">
    <source>
        <dbReference type="SAM" id="Phobius"/>
    </source>
</evidence>
<keyword evidence="3" id="KW-1185">Reference proteome</keyword>
<dbReference type="HOGENOM" id="CLU_042960_0_0_1"/>
<feature type="transmembrane region" description="Helical" evidence="1">
    <location>
        <begin position="93"/>
        <end position="112"/>
    </location>
</feature>